<dbReference type="EMBL" id="BAAANY010000023">
    <property type="protein sequence ID" value="GAA1700176.1"/>
    <property type="molecule type" value="Genomic_DNA"/>
</dbReference>
<dbReference type="SUPFAM" id="SSF160467">
    <property type="entry name" value="PH0987 N-terminal domain-like"/>
    <property type="match status" value="1"/>
</dbReference>
<comment type="caution">
    <text evidence="5">The sequence shown here is derived from an EMBL/GenBank/DDBJ whole genome shotgun (WGS) entry which is preliminary data.</text>
</comment>
<feature type="domain" description="Carboxyltransferase" evidence="4">
    <location>
        <begin position="1"/>
        <end position="191"/>
    </location>
</feature>
<evidence type="ECO:0000313" key="5">
    <source>
        <dbReference type="EMBL" id="GAA1700176.1"/>
    </source>
</evidence>
<dbReference type="PANTHER" id="PTHR34698">
    <property type="entry name" value="5-OXOPROLINASE SUBUNIT B"/>
    <property type="match status" value="1"/>
</dbReference>
<dbReference type="PANTHER" id="PTHR34698:SF2">
    <property type="entry name" value="5-OXOPROLINASE SUBUNIT B"/>
    <property type="match status" value="1"/>
</dbReference>
<dbReference type="RefSeq" id="WP_163571629.1">
    <property type="nucleotide sequence ID" value="NZ_BAAANY010000023.1"/>
</dbReference>
<reference evidence="5 6" key="1">
    <citation type="journal article" date="2019" name="Int. J. Syst. Evol. Microbiol.">
        <title>The Global Catalogue of Microorganisms (GCM) 10K type strain sequencing project: providing services to taxonomists for standard genome sequencing and annotation.</title>
        <authorList>
            <consortium name="The Broad Institute Genomics Platform"/>
            <consortium name="The Broad Institute Genome Sequencing Center for Infectious Disease"/>
            <person name="Wu L."/>
            <person name="Ma J."/>
        </authorList>
    </citation>
    <scope>NUCLEOTIDE SEQUENCE [LARGE SCALE GENOMIC DNA]</scope>
    <source>
        <strain evidence="5 6">JCM 14718</strain>
    </source>
</reference>
<dbReference type="Gene3D" id="3.30.1360.40">
    <property type="match status" value="1"/>
</dbReference>
<dbReference type="InterPro" id="IPR029000">
    <property type="entry name" value="Cyclophilin-like_dom_sf"/>
</dbReference>
<name>A0ABN2I8D6_9ACTN</name>
<proteinExistence type="predicted"/>
<dbReference type="Pfam" id="PF02682">
    <property type="entry name" value="CT_C_D"/>
    <property type="match status" value="1"/>
</dbReference>
<keyword evidence="1" id="KW-0547">Nucleotide-binding</keyword>
<sequence>MWIRPAGERAILVEVDDLDQVAGLRAGLVADLPAGAVEVVPAARTVLVTFDPDVTTFDRLSAAVRDVPLRMTDAIAGALVEIPVRYDGEDLDDVAKATGLSRAEVIARHQGPEYQVAFCGFAPGFGYLTGIDPALRLPRRSTPRTRVPAGSVAIAGEFTGVYPTVSPGGWHLLGHSELAMWDLDRDPPAALAPGDRVRFVSS</sequence>
<dbReference type="NCBIfam" id="TIGR00370">
    <property type="entry name" value="5-oxoprolinase subunit PxpB"/>
    <property type="match status" value="1"/>
</dbReference>
<evidence type="ECO:0000256" key="2">
    <source>
        <dbReference type="ARBA" id="ARBA00022801"/>
    </source>
</evidence>
<evidence type="ECO:0000313" key="6">
    <source>
        <dbReference type="Proteomes" id="UP001500618"/>
    </source>
</evidence>
<protein>
    <submittedName>
        <fullName evidence="5">Allophanate hydrolase subunit 1</fullName>
    </submittedName>
</protein>
<accession>A0ABN2I8D6</accession>
<evidence type="ECO:0000256" key="3">
    <source>
        <dbReference type="ARBA" id="ARBA00022840"/>
    </source>
</evidence>
<dbReference type="InterPro" id="IPR010016">
    <property type="entry name" value="PxpB"/>
</dbReference>
<evidence type="ECO:0000259" key="4">
    <source>
        <dbReference type="SMART" id="SM00796"/>
    </source>
</evidence>
<keyword evidence="6" id="KW-1185">Reference proteome</keyword>
<evidence type="ECO:0000256" key="1">
    <source>
        <dbReference type="ARBA" id="ARBA00022741"/>
    </source>
</evidence>
<dbReference type="GO" id="GO:0016787">
    <property type="term" value="F:hydrolase activity"/>
    <property type="evidence" value="ECO:0007669"/>
    <property type="project" value="UniProtKB-KW"/>
</dbReference>
<dbReference type="InterPro" id="IPR003833">
    <property type="entry name" value="CT_C_D"/>
</dbReference>
<keyword evidence="2 5" id="KW-0378">Hydrolase</keyword>
<organism evidence="5 6">
    <name type="scientific">Fodinicola feengrottensis</name>
    <dbReference type="NCBI Taxonomy" id="435914"/>
    <lineage>
        <taxon>Bacteria</taxon>
        <taxon>Bacillati</taxon>
        <taxon>Actinomycetota</taxon>
        <taxon>Actinomycetes</taxon>
        <taxon>Mycobacteriales</taxon>
        <taxon>Fodinicola</taxon>
    </lineage>
</organism>
<dbReference type="SMART" id="SM00796">
    <property type="entry name" value="AHS1"/>
    <property type="match status" value="1"/>
</dbReference>
<keyword evidence="3" id="KW-0067">ATP-binding</keyword>
<gene>
    <name evidence="5" type="ORF">GCM10009765_57010</name>
</gene>
<dbReference type="Gene3D" id="2.40.100.10">
    <property type="entry name" value="Cyclophilin-like"/>
    <property type="match status" value="1"/>
</dbReference>
<dbReference type="SUPFAM" id="SSF50891">
    <property type="entry name" value="Cyclophilin-like"/>
    <property type="match status" value="1"/>
</dbReference>
<dbReference type="Proteomes" id="UP001500618">
    <property type="component" value="Unassembled WGS sequence"/>
</dbReference>